<evidence type="ECO:0000256" key="4">
    <source>
        <dbReference type="ARBA" id="ARBA00022840"/>
    </source>
</evidence>
<dbReference type="InterPro" id="IPR017441">
    <property type="entry name" value="Protein_kinase_ATP_BS"/>
</dbReference>
<gene>
    <name evidence="7" type="ordered locus">A2cp1_1174</name>
</gene>
<dbReference type="InterPro" id="IPR000719">
    <property type="entry name" value="Prot_kinase_dom"/>
</dbReference>
<reference evidence="7" key="1">
    <citation type="submission" date="2009-01" db="EMBL/GenBank/DDBJ databases">
        <title>Complete sequence of Anaeromyxobacter dehalogenans 2CP-1.</title>
        <authorList>
            <consortium name="US DOE Joint Genome Institute"/>
            <person name="Lucas S."/>
            <person name="Copeland A."/>
            <person name="Lapidus A."/>
            <person name="Glavina del Rio T."/>
            <person name="Dalin E."/>
            <person name="Tice H."/>
            <person name="Bruce D."/>
            <person name="Goodwin L."/>
            <person name="Pitluck S."/>
            <person name="Saunders E."/>
            <person name="Brettin T."/>
            <person name="Detter J.C."/>
            <person name="Han C."/>
            <person name="Larimer F."/>
            <person name="Land M."/>
            <person name="Hauser L."/>
            <person name="Kyrpides N."/>
            <person name="Ovchinnikova G."/>
            <person name="Beliaev A.S."/>
            <person name="Richardson P."/>
        </authorList>
    </citation>
    <scope>NUCLEOTIDE SEQUENCE</scope>
    <source>
        <strain evidence="7">2CP-1</strain>
    </source>
</reference>
<protein>
    <submittedName>
        <fullName evidence="7">Serine/threonine protein kinase</fullName>
    </submittedName>
</protein>
<dbReference type="PANTHER" id="PTHR43289:SF6">
    <property type="entry name" value="SERINE_THREONINE-PROTEIN KINASE NEKL-3"/>
    <property type="match status" value="1"/>
</dbReference>
<sequence length="303" mass="31440">MAIALDRFRIQGLIGRGGMAEVFRAVALDGPLAGQTVALKRLRPDLARDPGFVALFENEAAVTRRLRHPGIVEVLETGVAEGAPFIVMEYVDGRNLKEILARCGQRGILLPVDFAAYAAHVLAGALAHAHAGVDAAGAPLGIVHCDVSPSNVFVSRLGEIKLGDFGVALTPGAAGAPGPGALGKVQYLSPEQLRGERPTPASDLFALGAVLFELLTDRPAFPGRDVNEVGRRILAGEARAPSSLRRELPPALDALVLRCLSRDPAQRPASAAAAADEIAALYDPAVGTPLAIAAVVRGLFGAA</sequence>
<dbReference type="PROSITE" id="PS00109">
    <property type="entry name" value="PROTEIN_KINASE_TYR"/>
    <property type="match status" value="1"/>
</dbReference>
<dbReference type="AlphaFoldDB" id="B8JFT1"/>
<dbReference type="InterPro" id="IPR008266">
    <property type="entry name" value="Tyr_kinase_AS"/>
</dbReference>
<keyword evidence="3 7" id="KW-0418">Kinase</keyword>
<dbReference type="Pfam" id="PF00069">
    <property type="entry name" value="Pkinase"/>
    <property type="match status" value="1"/>
</dbReference>
<evidence type="ECO:0000256" key="2">
    <source>
        <dbReference type="ARBA" id="ARBA00022741"/>
    </source>
</evidence>
<dbReference type="InterPro" id="IPR011009">
    <property type="entry name" value="Kinase-like_dom_sf"/>
</dbReference>
<dbReference type="PANTHER" id="PTHR43289">
    <property type="entry name" value="MITOGEN-ACTIVATED PROTEIN KINASE KINASE KINASE 20-RELATED"/>
    <property type="match status" value="1"/>
</dbReference>
<dbReference type="CDD" id="cd14014">
    <property type="entry name" value="STKc_PknB_like"/>
    <property type="match status" value="1"/>
</dbReference>
<dbReference type="HOGENOM" id="CLU_000288_63_44_7"/>
<dbReference type="Gene3D" id="3.30.200.20">
    <property type="entry name" value="Phosphorylase Kinase, domain 1"/>
    <property type="match status" value="1"/>
</dbReference>
<keyword evidence="8" id="KW-1185">Reference proteome</keyword>
<keyword evidence="4 5" id="KW-0067">ATP-binding</keyword>
<evidence type="ECO:0000313" key="8">
    <source>
        <dbReference type="Proteomes" id="UP000007089"/>
    </source>
</evidence>
<dbReference type="KEGG" id="acp:A2cp1_1174"/>
<name>B8JFT1_ANAD2</name>
<feature type="domain" description="Protein kinase" evidence="6">
    <location>
        <begin position="8"/>
        <end position="286"/>
    </location>
</feature>
<evidence type="ECO:0000313" key="7">
    <source>
        <dbReference type="EMBL" id="ACL64519.1"/>
    </source>
</evidence>
<feature type="binding site" evidence="5">
    <location>
        <position position="40"/>
    </location>
    <ligand>
        <name>ATP</name>
        <dbReference type="ChEBI" id="CHEBI:30616"/>
    </ligand>
</feature>
<evidence type="ECO:0000256" key="5">
    <source>
        <dbReference type="PROSITE-ProRule" id="PRU10141"/>
    </source>
</evidence>
<keyword evidence="1" id="KW-0808">Transferase</keyword>
<dbReference type="GO" id="GO:0004674">
    <property type="term" value="F:protein serine/threonine kinase activity"/>
    <property type="evidence" value="ECO:0007669"/>
    <property type="project" value="UniProtKB-KW"/>
</dbReference>
<accession>B8JFT1</accession>
<dbReference type="EMBL" id="CP001359">
    <property type="protein sequence ID" value="ACL64519.1"/>
    <property type="molecule type" value="Genomic_DNA"/>
</dbReference>
<organism evidence="7 8">
    <name type="scientific">Anaeromyxobacter dehalogenans (strain ATCC BAA-258 / DSM 21875 / 2CP-1)</name>
    <dbReference type="NCBI Taxonomy" id="455488"/>
    <lineage>
        <taxon>Bacteria</taxon>
        <taxon>Pseudomonadati</taxon>
        <taxon>Myxococcota</taxon>
        <taxon>Myxococcia</taxon>
        <taxon>Myxococcales</taxon>
        <taxon>Cystobacterineae</taxon>
        <taxon>Anaeromyxobacteraceae</taxon>
        <taxon>Anaeromyxobacter</taxon>
    </lineage>
</organism>
<dbReference type="SUPFAM" id="SSF56112">
    <property type="entry name" value="Protein kinase-like (PK-like)"/>
    <property type="match status" value="1"/>
</dbReference>
<dbReference type="Proteomes" id="UP000007089">
    <property type="component" value="Chromosome"/>
</dbReference>
<dbReference type="RefSeq" id="WP_012632509.1">
    <property type="nucleotide sequence ID" value="NC_011891.1"/>
</dbReference>
<dbReference type="PROSITE" id="PS50011">
    <property type="entry name" value="PROTEIN_KINASE_DOM"/>
    <property type="match status" value="1"/>
</dbReference>
<dbReference type="GO" id="GO:0005524">
    <property type="term" value="F:ATP binding"/>
    <property type="evidence" value="ECO:0007669"/>
    <property type="project" value="UniProtKB-UniRule"/>
</dbReference>
<keyword evidence="2 5" id="KW-0547">Nucleotide-binding</keyword>
<evidence type="ECO:0000256" key="3">
    <source>
        <dbReference type="ARBA" id="ARBA00022777"/>
    </source>
</evidence>
<dbReference type="PROSITE" id="PS00107">
    <property type="entry name" value="PROTEIN_KINASE_ATP"/>
    <property type="match status" value="1"/>
</dbReference>
<proteinExistence type="predicted"/>
<evidence type="ECO:0000256" key="1">
    <source>
        <dbReference type="ARBA" id="ARBA00022679"/>
    </source>
</evidence>
<keyword evidence="7" id="KW-0723">Serine/threonine-protein kinase</keyword>
<dbReference type="Gene3D" id="1.10.510.10">
    <property type="entry name" value="Transferase(Phosphotransferase) domain 1"/>
    <property type="match status" value="1"/>
</dbReference>
<evidence type="ECO:0000259" key="6">
    <source>
        <dbReference type="PROSITE" id="PS50011"/>
    </source>
</evidence>